<dbReference type="Proteomes" id="UP000199645">
    <property type="component" value="Unassembled WGS sequence"/>
</dbReference>
<accession>A0A1I2KDC4</accession>
<proteinExistence type="predicted"/>
<keyword evidence="2" id="KW-1185">Reference proteome</keyword>
<dbReference type="STRING" id="35752.SAMN05421541_116144"/>
<protein>
    <submittedName>
        <fullName evidence="1">Uncharacterized protein</fullName>
    </submittedName>
</protein>
<evidence type="ECO:0000313" key="1">
    <source>
        <dbReference type="EMBL" id="SFF65055.1"/>
    </source>
</evidence>
<sequence length="149" mass="16404">MAASVGLYASVEGPDLGASGNGPSRNRIAAARSAARAHVLRRDAFRVSRKRIASRSLPAGWHWRRSNNRQQQARLLRLPLPTEPGGDQPHDYVIVHRPFTAAERRVASHRPRPPLVVTVDGVSQSRVRLFRTVGSDRLTASGLNISGYR</sequence>
<name>A0A1I2KDC4_9ACTN</name>
<organism evidence="1 2">
    <name type="scientific">Actinoplanes philippinensis</name>
    <dbReference type="NCBI Taxonomy" id="35752"/>
    <lineage>
        <taxon>Bacteria</taxon>
        <taxon>Bacillati</taxon>
        <taxon>Actinomycetota</taxon>
        <taxon>Actinomycetes</taxon>
        <taxon>Micromonosporales</taxon>
        <taxon>Micromonosporaceae</taxon>
        <taxon>Actinoplanes</taxon>
    </lineage>
</organism>
<dbReference type="EMBL" id="FONV01000016">
    <property type="protein sequence ID" value="SFF65055.1"/>
    <property type="molecule type" value="Genomic_DNA"/>
</dbReference>
<evidence type="ECO:0000313" key="2">
    <source>
        <dbReference type="Proteomes" id="UP000199645"/>
    </source>
</evidence>
<dbReference type="AlphaFoldDB" id="A0A1I2KDC4"/>
<gene>
    <name evidence="1" type="ORF">SAMN05421541_116144</name>
</gene>
<reference evidence="1 2" key="1">
    <citation type="submission" date="2016-10" db="EMBL/GenBank/DDBJ databases">
        <authorList>
            <person name="de Groot N.N."/>
        </authorList>
    </citation>
    <scope>NUCLEOTIDE SEQUENCE [LARGE SCALE GENOMIC DNA]</scope>
    <source>
        <strain evidence="1 2">DSM 43019</strain>
    </source>
</reference>